<feature type="compositionally biased region" description="Polar residues" evidence="1">
    <location>
        <begin position="126"/>
        <end position="135"/>
    </location>
</feature>
<organism evidence="2 3">
    <name type="scientific">Piptocephalis cylindrospora</name>
    <dbReference type="NCBI Taxonomy" id="1907219"/>
    <lineage>
        <taxon>Eukaryota</taxon>
        <taxon>Fungi</taxon>
        <taxon>Fungi incertae sedis</taxon>
        <taxon>Zoopagomycota</taxon>
        <taxon>Zoopagomycotina</taxon>
        <taxon>Zoopagomycetes</taxon>
        <taxon>Zoopagales</taxon>
        <taxon>Piptocephalidaceae</taxon>
        <taxon>Piptocephalis</taxon>
    </lineage>
</organism>
<dbReference type="AlphaFoldDB" id="A0A4P9Y365"/>
<keyword evidence="3" id="KW-1185">Reference proteome</keyword>
<evidence type="ECO:0000313" key="2">
    <source>
        <dbReference type="EMBL" id="RKP13327.1"/>
    </source>
</evidence>
<feature type="region of interest" description="Disordered" evidence="1">
    <location>
        <begin position="113"/>
        <end position="151"/>
    </location>
</feature>
<dbReference type="Proteomes" id="UP000267251">
    <property type="component" value="Unassembled WGS sequence"/>
</dbReference>
<evidence type="ECO:0000256" key="1">
    <source>
        <dbReference type="SAM" id="MobiDB-lite"/>
    </source>
</evidence>
<sequence length="186" mass="20371">MIGPEREGGGIGANKGKKRRRVKEEEEWAGKAIGLAKGTDVCRRQGMRWNDGDRIARMCAGRDLGMAELAKSVCTGWEKGIGEVTMEEMEEEEAASTDIRARERQDDWLKRQAKAAAPLAPGYPESPTSWFSSPISLEGTGEDAGPNECDPAVPLRGYFASMETHSQALGLQRGRSWKAGSNDEVW</sequence>
<evidence type="ECO:0000313" key="3">
    <source>
        <dbReference type="Proteomes" id="UP000267251"/>
    </source>
</evidence>
<feature type="region of interest" description="Disordered" evidence="1">
    <location>
        <begin position="1"/>
        <end position="27"/>
    </location>
</feature>
<proteinExistence type="predicted"/>
<reference evidence="3" key="1">
    <citation type="journal article" date="2018" name="Nat. Microbiol.">
        <title>Leveraging single-cell genomics to expand the fungal tree of life.</title>
        <authorList>
            <person name="Ahrendt S.R."/>
            <person name="Quandt C.A."/>
            <person name="Ciobanu D."/>
            <person name="Clum A."/>
            <person name="Salamov A."/>
            <person name="Andreopoulos B."/>
            <person name="Cheng J.F."/>
            <person name="Woyke T."/>
            <person name="Pelin A."/>
            <person name="Henrissat B."/>
            <person name="Reynolds N.K."/>
            <person name="Benny G.L."/>
            <person name="Smith M.E."/>
            <person name="James T.Y."/>
            <person name="Grigoriev I.V."/>
        </authorList>
    </citation>
    <scope>NUCLEOTIDE SEQUENCE [LARGE SCALE GENOMIC DNA]</scope>
</reference>
<accession>A0A4P9Y365</accession>
<protein>
    <submittedName>
        <fullName evidence="2">Uncharacterized protein</fullName>
    </submittedName>
</protein>
<dbReference type="EMBL" id="KZ988049">
    <property type="protein sequence ID" value="RKP13327.1"/>
    <property type="molecule type" value="Genomic_DNA"/>
</dbReference>
<gene>
    <name evidence="2" type="ORF">BJ684DRAFT_16266</name>
</gene>
<name>A0A4P9Y365_9FUNG</name>